<dbReference type="EMBL" id="LRPU01000249">
    <property type="protein sequence ID" value="KXA03074.1"/>
    <property type="molecule type" value="Genomic_DNA"/>
</dbReference>
<sequence length="115" mass="13237">MGGIILELNKEIIKGHVESIILSLLLEKDLYGYEISKLIRENSKEAFEVKDGTLYVVLKRLEKLGLVISYWSDCKSGGGRRKYFKITEDGVNYLKEKKSEWEFLKSIMNIFLGGE</sequence>
<evidence type="ECO:0000259" key="1">
    <source>
        <dbReference type="Pfam" id="PF03551"/>
    </source>
</evidence>
<evidence type="ECO:0000313" key="2">
    <source>
        <dbReference type="EMBL" id="KXA03074.1"/>
    </source>
</evidence>
<dbReference type="PANTHER" id="PTHR33169:SF14">
    <property type="entry name" value="TRANSCRIPTIONAL REGULATOR RV3488"/>
    <property type="match status" value="1"/>
</dbReference>
<accession>A0A133MG77</accession>
<dbReference type="PATRIC" id="fig|1502.174.peg.3339"/>
<dbReference type="InterPro" id="IPR036390">
    <property type="entry name" value="WH_DNA-bd_sf"/>
</dbReference>
<proteinExistence type="predicted"/>
<organism evidence="2 3">
    <name type="scientific">Clostridium perfringens</name>
    <dbReference type="NCBI Taxonomy" id="1502"/>
    <lineage>
        <taxon>Bacteria</taxon>
        <taxon>Bacillati</taxon>
        <taxon>Bacillota</taxon>
        <taxon>Clostridia</taxon>
        <taxon>Eubacteriales</taxon>
        <taxon>Clostridiaceae</taxon>
        <taxon>Clostridium</taxon>
    </lineage>
</organism>
<dbReference type="InterPro" id="IPR052509">
    <property type="entry name" value="Metal_resp_DNA-bind_regulator"/>
</dbReference>
<dbReference type="SUPFAM" id="SSF46785">
    <property type="entry name" value="Winged helix' DNA-binding domain"/>
    <property type="match status" value="1"/>
</dbReference>
<feature type="domain" description="Transcription regulator PadR N-terminal" evidence="1">
    <location>
        <begin position="21"/>
        <end position="96"/>
    </location>
</feature>
<reference evidence="2 3" key="1">
    <citation type="submission" date="2016-01" db="EMBL/GenBank/DDBJ databases">
        <authorList>
            <person name="Oliw E.H."/>
        </authorList>
    </citation>
    <scope>NUCLEOTIDE SEQUENCE [LARGE SCALE GENOMIC DNA]</scope>
    <source>
        <strain evidence="2 3">MJR7757A</strain>
    </source>
</reference>
<dbReference type="AlphaFoldDB" id="A0A133MG77"/>
<dbReference type="InterPro" id="IPR005149">
    <property type="entry name" value="Tscrpt_reg_PadR_N"/>
</dbReference>
<dbReference type="Pfam" id="PF03551">
    <property type="entry name" value="PadR"/>
    <property type="match status" value="1"/>
</dbReference>
<dbReference type="InterPro" id="IPR036388">
    <property type="entry name" value="WH-like_DNA-bd_sf"/>
</dbReference>
<dbReference type="PANTHER" id="PTHR33169">
    <property type="entry name" value="PADR-FAMILY TRANSCRIPTIONAL REGULATOR"/>
    <property type="match status" value="1"/>
</dbReference>
<dbReference type="Gene3D" id="1.10.10.10">
    <property type="entry name" value="Winged helix-like DNA-binding domain superfamily/Winged helix DNA-binding domain"/>
    <property type="match status" value="1"/>
</dbReference>
<name>A0A133MG77_CLOPF</name>
<dbReference type="Proteomes" id="UP000070646">
    <property type="component" value="Unassembled WGS sequence"/>
</dbReference>
<gene>
    <name evidence="2" type="ORF">HMPREF3222_03300</name>
</gene>
<comment type="caution">
    <text evidence="2">The sequence shown here is derived from an EMBL/GenBank/DDBJ whole genome shotgun (WGS) entry which is preliminary data.</text>
</comment>
<evidence type="ECO:0000313" key="3">
    <source>
        <dbReference type="Proteomes" id="UP000070646"/>
    </source>
</evidence>
<protein>
    <submittedName>
        <fullName evidence="2">Transcriptional regulator, PadR family</fullName>
    </submittedName>
</protein>